<feature type="transmembrane region" description="Helical" evidence="10">
    <location>
        <begin position="20"/>
        <end position="41"/>
    </location>
</feature>
<dbReference type="InterPro" id="IPR001185">
    <property type="entry name" value="MS_channel"/>
</dbReference>
<comment type="subcellular location">
    <subcellularLocation>
        <location evidence="1">Cell membrane</location>
        <topology evidence="1">Multi-pass membrane protein</topology>
    </subcellularLocation>
</comment>
<accession>A0ABT5X6R9</accession>
<feature type="transmembrane region" description="Helical" evidence="10">
    <location>
        <begin position="80"/>
        <end position="103"/>
    </location>
</feature>
<dbReference type="HAMAP" id="MF_00115">
    <property type="entry name" value="MscL"/>
    <property type="match status" value="1"/>
</dbReference>
<keyword evidence="3" id="KW-0813">Transport</keyword>
<gene>
    <name evidence="11" type="primary">mscL</name>
    <name evidence="11" type="ORF">P0O15_04335</name>
</gene>
<keyword evidence="6 10" id="KW-1133">Transmembrane helix</keyword>
<dbReference type="PANTHER" id="PTHR30266:SF2">
    <property type="entry name" value="LARGE-CONDUCTANCE MECHANOSENSITIVE CHANNEL"/>
    <property type="match status" value="1"/>
</dbReference>
<evidence type="ECO:0000256" key="4">
    <source>
        <dbReference type="ARBA" id="ARBA00022475"/>
    </source>
</evidence>
<evidence type="ECO:0000256" key="6">
    <source>
        <dbReference type="ARBA" id="ARBA00022989"/>
    </source>
</evidence>
<evidence type="ECO:0000256" key="3">
    <source>
        <dbReference type="ARBA" id="ARBA00022448"/>
    </source>
</evidence>
<dbReference type="PROSITE" id="PS01327">
    <property type="entry name" value="MSCL"/>
    <property type="match status" value="1"/>
</dbReference>
<feature type="transmembrane region" description="Helical" evidence="10">
    <location>
        <begin position="48"/>
        <end position="68"/>
    </location>
</feature>
<comment type="caution">
    <text evidence="11">The sequence shown here is derived from an EMBL/GenBank/DDBJ whole genome shotgun (WGS) entry which is preliminary data.</text>
</comment>
<evidence type="ECO:0000256" key="5">
    <source>
        <dbReference type="ARBA" id="ARBA00022692"/>
    </source>
</evidence>
<dbReference type="PRINTS" id="PR01264">
    <property type="entry name" value="MECHCHANNEL"/>
</dbReference>
<evidence type="ECO:0000313" key="11">
    <source>
        <dbReference type="EMBL" id="MDF0590401.1"/>
    </source>
</evidence>
<keyword evidence="5 10" id="KW-0812">Transmembrane</keyword>
<dbReference type="EMBL" id="JARFPK010000012">
    <property type="protein sequence ID" value="MDF0590401.1"/>
    <property type="molecule type" value="Genomic_DNA"/>
</dbReference>
<evidence type="ECO:0000256" key="1">
    <source>
        <dbReference type="ARBA" id="ARBA00004651"/>
    </source>
</evidence>
<dbReference type="Proteomes" id="UP001220010">
    <property type="component" value="Unassembled WGS sequence"/>
</dbReference>
<dbReference type="InterPro" id="IPR037673">
    <property type="entry name" value="MSC/AndL"/>
</dbReference>
<dbReference type="Pfam" id="PF01741">
    <property type="entry name" value="MscL"/>
    <property type="match status" value="1"/>
</dbReference>
<comment type="similarity">
    <text evidence="2">Belongs to the MscL family.</text>
</comment>
<dbReference type="NCBIfam" id="NF001843">
    <property type="entry name" value="PRK00567.1-4"/>
    <property type="match status" value="1"/>
</dbReference>
<dbReference type="NCBIfam" id="NF010557">
    <property type="entry name" value="PRK13952.1"/>
    <property type="match status" value="1"/>
</dbReference>
<dbReference type="PANTHER" id="PTHR30266">
    <property type="entry name" value="MECHANOSENSITIVE CHANNEL MSCL"/>
    <property type="match status" value="1"/>
</dbReference>
<protein>
    <submittedName>
        <fullName evidence="11">Large conductance mechanosensitive channel protein MscL</fullName>
    </submittedName>
</protein>
<evidence type="ECO:0000256" key="10">
    <source>
        <dbReference type="SAM" id="Phobius"/>
    </source>
</evidence>
<dbReference type="SUPFAM" id="SSF81330">
    <property type="entry name" value="Gated mechanosensitive channel"/>
    <property type="match status" value="1"/>
</dbReference>
<dbReference type="InterPro" id="IPR019823">
    <property type="entry name" value="Mechanosensitive_channel_CS"/>
</dbReference>
<sequence>MGMINEFKEFAMRGNVLDMAIGIILGLAFGKIITSLVNDIIMPPVGMLLGGVDFTNLFISLSGVSYATLADAQAAGAPTINYGIFFNTIIDFLIVAFVIFLMIRQVNKMKKKEEAAAPNTKGCPYCKEEIPIAATRCPRCTSELGE</sequence>
<dbReference type="NCBIfam" id="TIGR00220">
    <property type="entry name" value="mscL"/>
    <property type="match status" value="1"/>
</dbReference>
<dbReference type="Gene3D" id="1.10.1200.120">
    <property type="entry name" value="Large-conductance mechanosensitive channel, MscL, domain 1"/>
    <property type="match status" value="1"/>
</dbReference>
<evidence type="ECO:0000313" key="12">
    <source>
        <dbReference type="Proteomes" id="UP001220010"/>
    </source>
</evidence>
<keyword evidence="9" id="KW-0407">Ion channel</keyword>
<keyword evidence="12" id="KW-1185">Reference proteome</keyword>
<organism evidence="11 12">
    <name type="scientific">Candidatus Methanocrinis natronophilus</name>
    <dbReference type="NCBI Taxonomy" id="3033396"/>
    <lineage>
        <taxon>Archaea</taxon>
        <taxon>Methanobacteriati</taxon>
        <taxon>Methanobacteriota</taxon>
        <taxon>Stenosarchaea group</taxon>
        <taxon>Methanomicrobia</taxon>
        <taxon>Methanotrichales</taxon>
        <taxon>Methanotrichaceae</taxon>
        <taxon>Methanocrinis</taxon>
    </lineage>
</organism>
<evidence type="ECO:0000256" key="8">
    <source>
        <dbReference type="ARBA" id="ARBA00023136"/>
    </source>
</evidence>
<proteinExistence type="inferred from homology"/>
<evidence type="ECO:0000256" key="9">
    <source>
        <dbReference type="ARBA" id="ARBA00023303"/>
    </source>
</evidence>
<dbReference type="InterPro" id="IPR036019">
    <property type="entry name" value="MscL_channel"/>
</dbReference>
<keyword evidence="4" id="KW-1003">Cell membrane</keyword>
<reference evidence="11 12" key="1">
    <citation type="submission" date="2023-03" db="EMBL/GenBank/DDBJ databases">
        <title>WGS of Methanotrichaceae archaeon Mx.</title>
        <authorList>
            <person name="Sorokin D.Y."/>
            <person name="Merkel A.Y."/>
        </authorList>
    </citation>
    <scope>NUCLEOTIDE SEQUENCE [LARGE SCALE GENOMIC DNA]</scope>
    <source>
        <strain evidence="11 12">Mx</strain>
    </source>
</reference>
<name>A0ABT5X6R9_9EURY</name>
<keyword evidence="7" id="KW-0406">Ion transport</keyword>
<evidence type="ECO:0000256" key="7">
    <source>
        <dbReference type="ARBA" id="ARBA00023065"/>
    </source>
</evidence>
<keyword evidence="8 10" id="KW-0472">Membrane</keyword>
<evidence type="ECO:0000256" key="2">
    <source>
        <dbReference type="ARBA" id="ARBA00007254"/>
    </source>
</evidence>